<dbReference type="Pfam" id="PF00482">
    <property type="entry name" value="T2SSF"/>
    <property type="match status" value="1"/>
</dbReference>
<keyword evidence="4 6" id="KW-1133">Transmembrane helix</keyword>
<dbReference type="Gene3D" id="1.20.81.30">
    <property type="entry name" value="Type II secretion system (T2SS), domain F"/>
    <property type="match status" value="1"/>
</dbReference>
<reference evidence="8 9" key="1">
    <citation type="submission" date="2017-11" db="EMBL/GenBank/DDBJ databases">
        <title>Genomic Encyclopedia of Type Strains, Phase III (KMG-III): the genomes of soil and plant-associated and newly described type strains.</title>
        <authorList>
            <person name="Whitman W."/>
        </authorList>
    </citation>
    <scope>NUCLEOTIDE SEQUENCE [LARGE SCALE GENOMIC DNA]</scope>
    <source>
        <strain evidence="8 9">CGMCC 1.12274</strain>
    </source>
</reference>
<comment type="subcellular location">
    <subcellularLocation>
        <location evidence="1">Cell membrane</location>
        <topology evidence="1">Multi-pass membrane protein</topology>
    </subcellularLocation>
</comment>
<evidence type="ECO:0000256" key="5">
    <source>
        <dbReference type="ARBA" id="ARBA00023136"/>
    </source>
</evidence>
<evidence type="ECO:0000256" key="4">
    <source>
        <dbReference type="ARBA" id="ARBA00022989"/>
    </source>
</evidence>
<keyword evidence="3 6" id="KW-0812">Transmembrane</keyword>
<evidence type="ECO:0000256" key="6">
    <source>
        <dbReference type="SAM" id="Phobius"/>
    </source>
</evidence>
<dbReference type="InterPro" id="IPR018076">
    <property type="entry name" value="T2SS_GspF_dom"/>
</dbReference>
<dbReference type="InterPro" id="IPR042094">
    <property type="entry name" value="T2SS_GspF_sf"/>
</dbReference>
<gene>
    <name evidence="8" type="ORF">B0I00_2112</name>
</gene>
<protein>
    <submittedName>
        <fullName evidence="8">Tight adherence protein B</fullName>
    </submittedName>
</protein>
<dbReference type="OrthoDB" id="9803381at2"/>
<comment type="caution">
    <text evidence="8">The sequence shown here is derived from an EMBL/GenBank/DDBJ whole genome shotgun (WGS) entry which is preliminary data.</text>
</comment>
<dbReference type="Proteomes" id="UP000232587">
    <property type="component" value="Unassembled WGS sequence"/>
</dbReference>
<evidence type="ECO:0000256" key="3">
    <source>
        <dbReference type="ARBA" id="ARBA00022692"/>
    </source>
</evidence>
<feature type="transmembrane region" description="Helical" evidence="6">
    <location>
        <begin position="6"/>
        <end position="31"/>
    </location>
</feature>
<accession>A0A2N0H6H3</accession>
<dbReference type="AlphaFoldDB" id="A0A2N0H6H3"/>
<dbReference type="PANTHER" id="PTHR35007">
    <property type="entry name" value="INTEGRAL MEMBRANE PROTEIN-RELATED"/>
    <property type="match status" value="1"/>
</dbReference>
<proteinExistence type="predicted"/>
<evidence type="ECO:0000259" key="7">
    <source>
        <dbReference type="Pfam" id="PF00482"/>
    </source>
</evidence>
<evidence type="ECO:0000256" key="2">
    <source>
        <dbReference type="ARBA" id="ARBA00022475"/>
    </source>
</evidence>
<keyword evidence="2" id="KW-1003">Cell membrane</keyword>
<evidence type="ECO:0000256" key="1">
    <source>
        <dbReference type="ARBA" id="ARBA00004651"/>
    </source>
</evidence>
<keyword evidence="5 6" id="KW-0472">Membrane</keyword>
<feature type="transmembrane region" description="Helical" evidence="6">
    <location>
        <begin position="96"/>
        <end position="117"/>
    </location>
</feature>
<feature type="transmembrane region" description="Helical" evidence="6">
    <location>
        <begin position="123"/>
        <end position="147"/>
    </location>
</feature>
<feature type="domain" description="Type II secretion system protein GspF" evidence="7">
    <location>
        <begin position="166"/>
        <end position="290"/>
    </location>
</feature>
<dbReference type="PANTHER" id="PTHR35007:SF1">
    <property type="entry name" value="PILUS ASSEMBLY PROTEIN"/>
    <property type="match status" value="1"/>
</dbReference>
<feature type="transmembrane region" description="Helical" evidence="6">
    <location>
        <begin position="276"/>
        <end position="294"/>
    </location>
</feature>
<name>A0A2N0H6H3_9SPHN</name>
<dbReference type="EMBL" id="PHUF01000004">
    <property type="protein sequence ID" value="PKB14522.1"/>
    <property type="molecule type" value="Genomic_DNA"/>
</dbReference>
<evidence type="ECO:0000313" key="8">
    <source>
        <dbReference type="EMBL" id="PKB14522.1"/>
    </source>
</evidence>
<keyword evidence="9" id="KW-1185">Reference proteome</keyword>
<evidence type="ECO:0000313" key="9">
    <source>
        <dbReference type="Proteomes" id="UP000232587"/>
    </source>
</evidence>
<dbReference type="GO" id="GO:0005886">
    <property type="term" value="C:plasma membrane"/>
    <property type="evidence" value="ECO:0007669"/>
    <property type="project" value="UniProtKB-SubCell"/>
</dbReference>
<sequence>MTGLLLRLFVLVAVFASIFLISQFVLTFVLGRRAETRAINRRLQLLRSGMSTEEVSTILRNDLIERPGDDAGPVERLYYRFQRLVRMAALKAEPRNVLAICILAFVGLGALLLFLAWSSGLQIKIGVIQFVITISAAIAIGIPLMVISRMAEKRRKRMQEQFPVALDIFVRALRAGHPVASAIDLLTNEMEDPLGSEMGLVADEVSYGANLTDALSALADRWDLDDIRMFVVSLSLQSETGGNLAEILGNLASVIRDRASMYMKVRALSSEGRMSGWMLTVLPVLTFVSMFLVSPQFYFEVATDPIFIWGFGILLLMYFIGVYMIRRLIDLKV</sequence>
<feature type="transmembrane region" description="Helical" evidence="6">
    <location>
        <begin position="306"/>
        <end position="325"/>
    </location>
</feature>
<organism evidence="8 9">
    <name type="scientific">Novosphingobium kunmingense</name>
    <dbReference type="NCBI Taxonomy" id="1211806"/>
    <lineage>
        <taxon>Bacteria</taxon>
        <taxon>Pseudomonadati</taxon>
        <taxon>Pseudomonadota</taxon>
        <taxon>Alphaproteobacteria</taxon>
        <taxon>Sphingomonadales</taxon>
        <taxon>Sphingomonadaceae</taxon>
        <taxon>Novosphingobium</taxon>
    </lineage>
</organism>